<evidence type="ECO:0000313" key="1">
    <source>
        <dbReference type="Proteomes" id="UP000095282"/>
    </source>
</evidence>
<accession>A0A1I7TGY8</accession>
<proteinExistence type="predicted"/>
<organism evidence="1 2">
    <name type="scientific">Caenorhabditis tropicalis</name>
    <dbReference type="NCBI Taxonomy" id="1561998"/>
    <lineage>
        <taxon>Eukaryota</taxon>
        <taxon>Metazoa</taxon>
        <taxon>Ecdysozoa</taxon>
        <taxon>Nematoda</taxon>
        <taxon>Chromadorea</taxon>
        <taxon>Rhabditida</taxon>
        <taxon>Rhabditina</taxon>
        <taxon>Rhabditomorpha</taxon>
        <taxon>Rhabditoidea</taxon>
        <taxon>Rhabditidae</taxon>
        <taxon>Peloderinae</taxon>
        <taxon>Caenorhabditis</taxon>
    </lineage>
</organism>
<dbReference type="AlphaFoldDB" id="A0A1I7TGY8"/>
<protein>
    <submittedName>
        <fullName evidence="2">Uncharacterized protein</fullName>
    </submittedName>
</protein>
<dbReference type="Proteomes" id="UP000095282">
    <property type="component" value="Unplaced"/>
</dbReference>
<dbReference type="WBParaSite" id="Csp11.Scaffold609.g5830.t1">
    <property type="protein sequence ID" value="Csp11.Scaffold609.g5830.t1"/>
    <property type="gene ID" value="Csp11.Scaffold609.g5830"/>
</dbReference>
<keyword evidence="1" id="KW-1185">Reference proteome</keyword>
<sequence>MQFWKWKIRKNEVVAEFIETEEKEVSMPKKELHQECLPEEMNKKIIDLLTEGVANGESLKATAGAIGQTRQRNTLLPNEDVKALKTSEKTEKPEKVYSEHYHTRLFAKCVRSYHKYDSACSQVENHLMKPRDKNRLPFRVQGKLLEPMSVPELNKFMEELRPKLNAAMRRKWEYFPYVGTYYDEEFTEPFENLWYVIKKRCRSFRGRVKGVFGRRKQIENVADGVKS</sequence>
<name>A0A1I7TGY8_9PELO</name>
<reference evidence="2" key="1">
    <citation type="submission" date="2016-11" db="UniProtKB">
        <authorList>
            <consortium name="WormBaseParasite"/>
        </authorList>
    </citation>
    <scope>IDENTIFICATION</scope>
</reference>
<evidence type="ECO:0000313" key="2">
    <source>
        <dbReference type="WBParaSite" id="Csp11.Scaffold609.g5830.t1"/>
    </source>
</evidence>